<feature type="domain" description="Right handed beta helix" evidence="3">
    <location>
        <begin position="313"/>
        <end position="451"/>
    </location>
</feature>
<evidence type="ECO:0000259" key="3">
    <source>
        <dbReference type="Pfam" id="PF13229"/>
    </source>
</evidence>
<evidence type="ECO:0000256" key="1">
    <source>
        <dbReference type="SAM" id="SignalP"/>
    </source>
</evidence>
<protein>
    <submittedName>
        <fullName evidence="4">Peptide-binding protein</fullName>
    </submittedName>
</protein>
<organism evidence="4 5">
    <name type="scientific">Persicobacter psychrovividus</name>
    <dbReference type="NCBI Taxonomy" id="387638"/>
    <lineage>
        <taxon>Bacteria</taxon>
        <taxon>Pseudomonadati</taxon>
        <taxon>Bacteroidota</taxon>
        <taxon>Cytophagia</taxon>
        <taxon>Cytophagales</taxon>
        <taxon>Persicobacteraceae</taxon>
        <taxon>Persicobacter</taxon>
    </lineage>
</organism>
<dbReference type="InterPro" id="IPR006626">
    <property type="entry name" value="PbH1"/>
</dbReference>
<dbReference type="Gene3D" id="2.30.42.10">
    <property type="match status" value="1"/>
</dbReference>
<dbReference type="InterPro" id="IPR036034">
    <property type="entry name" value="PDZ_sf"/>
</dbReference>
<dbReference type="PANTHER" id="PTHR36453:SF1">
    <property type="entry name" value="RIGHT HANDED BETA HELIX DOMAIN-CONTAINING PROTEIN"/>
    <property type="match status" value="1"/>
</dbReference>
<dbReference type="SMART" id="SM00710">
    <property type="entry name" value="PbH1"/>
    <property type="match status" value="5"/>
</dbReference>
<dbReference type="Gene3D" id="2.160.20.10">
    <property type="entry name" value="Single-stranded right-handed beta-helix, Pectin lyase-like"/>
    <property type="match status" value="1"/>
</dbReference>
<accession>A0ABN6LG24</accession>
<evidence type="ECO:0000313" key="5">
    <source>
        <dbReference type="Proteomes" id="UP001354989"/>
    </source>
</evidence>
<feature type="chain" id="PRO_5045980127" evidence="1">
    <location>
        <begin position="21"/>
        <end position="786"/>
    </location>
</feature>
<dbReference type="SUPFAM" id="SSF50156">
    <property type="entry name" value="PDZ domain-like"/>
    <property type="match status" value="1"/>
</dbReference>
<proteinExistence type="predicted"/>
<evidence type="ECO:0000313" key="4">
    <source>
        <dbReference type="EMBL" id="BDD02047.1"/>
    </source>
</evidence>
<dbReference type="InterPro" id="IPR039448">
    <property type="entry name" value="Beta_helix"/>
</dbReference>
<dbReference type="Pfam" id="PF13180">
    <property type="entry name" value="PDZ_2"/>
    <property type="match status" value="1"/>
</dbReference>
<keyword evidence="1" id="KW-0732">Signal</keyword>
<gene>
    <name evidence="4" type="ORF">PEPS_43270</name>
</gene>
<reference evidence="4 5" key="1">
    <citation type="submission" date="2021-12" db="EMBL/GenBank/DDBJ databases">
        <title>Genome sequencing of bacteria with rrn-lacking chromosome and rrn-plasmid.</title>
        <authorList>
            <person name="Anda M."/>
            <person name="Iwasaki W."/>
        </authorList>
    </citation>
    <scope>NUCLEOTIDE SEQUENCE [LARGE SCALE GENOMIC DNA]</scope>
    <source>
        <strain evidence="4 5">NBRC 101262</strain>
        <plasmid evidence="4 5">pPP5</plasmid>
    </source>
</reference>
<dbReference type="InterPro" id="IPR012334">
    <property type="entry name" value="Pectin_lyas_fold"/>
</dbReference>
<dbReference type="EMBL" id="AP025297">
    <property type="protein sequence ID" value="BDD02047.1"/>
    <property type="molecule type" value="Genomic_DNA"/>
</dbReference>
<dbReference type="InterPro" id="IPR011050">
    <property type="entry name" value="Pectin_lyase_fold/virulence"/>
</dbReference>
<dbReference type="SUPFAM" id="SSF51126">
    <property type="entry name" value="Pectin lyase-like"/>
    <property type="match status" value="1"/>
</dbReference>
<feature type="domain" description="PDZ" evidence="2">
    <location>
        <begin position="715"/>
        <end position="785"/>
    </location>
</feature>
<sequence>MFRLLIILLFTLGCSTYISAQSVNIYVGANLNKEIDAMYSYQYSSVNEAVEKAYSLRKQDPELDLKIFVGQGQYNLDRPILLNSQLNGLSIQAVKGEQVSISGAKPLPLKWKKEKQGRYVASVKGLPKFDQLIINGKLQTLARYPNYSEDAKYWNGTAEDAISPERIATWKHPEGAIFHAMHGGKWGGFHYRITGVDDNGEAILEGGKQNNRPSRPHKEIRFVENVFEELDAAGEWFVDQQKEKIYYMPAADLDLKNAACEGVVLKNLISIRGTEAKKAKDITVKGIKFQFTKRTIFEPYEQLLRSDWSIYRGGALFLSQAENCQISDCEFTDLGGNVIFISGYNRNHKITGNHIHDCGASAVSFVGESKAVRSPSFTYREFETLDEMDHTWGPKSEDYPSDCVVDDNLIYRIGRLEKQTAGVQIAMAMNITVRHNSIYQVPRAGINVGDGTWGGHVLEYNDVFDTVLETGDHGSFNSWGRDRFWHPNRGKMNELVKAQPLMPYWDAVNTTVIRNNRFRCDHGWDIDLDDGSSNYHIYNNLCLNGGLKLREGFRRVVENNVIINNSLHPHVWFEHSRDIFRRNIVQDSYKDVGMAGWGDEMDYNFFPFEESLMKSQVYGIDAHSAYGNPDFIDPSKMDYNVRQGSKALSIGFVNFDMDAFGVQKPSLKAIAKTPEVPQPKKLAGKANDSRAVEWLRATIKSVDSPEEQSAYGLNSDEGVIVLKIGAHSPLTKSGIKNRDVILEAEDTKVADLKNFFSLLKEHQGQQQIKVKIMRNQQVENHTISLR</sequence>
<keyword evidence="5" id="KW-1185">Reference proteome</keyword>
<evidence type="ECO:0000259" key="2">
    <source>
        <dbReference type="Pfam" id="PF13180"/>
    </source>
</evidence>
<feature type="signal peptide" evidence="1">
    <location>
        <begin position="1"/>
        <end position="20"/>
    </location>
</feature>
<geneLocation type="plasmid" evidence="4 5">
    <name>pPP5</name>
</geneLocation>
<name>A0ABN6LG24_9BACT</name>
<dbReference type="InterPro" id="IPR001478">
    <property type="entry name" value="PDZ"/>
</dbReference>
<dbReference type="Pfam" id="PF13229">
    <property type="entry name" value="Beta_helix"/>
    <property type="match status" value="1"/>
</dbReference>
<keyword evidence="4" id="KW-0614">Plasmid</keyword>
<dbReference type="Proteomes" id="UP001354989">
    <property type="component" value="Plasmid pPP5"/>
</dbReference>
<dbReference type="PANTHER" id="PTHR36453">
    <property type="entry name" value="SECRETED PROTEIN-RELATED"/>
    <property type="match status" value="1"/>
</dbReference>